<organism evidence="1 2">
    <name type="scientific">Tanacetum coccineum</name>
    <dbReference type="NCBI Taxonomy" id="301880"/>
    <lineage>
        <taxon>Eukaryota</taxon>
        <taxon>Viridiplantae</taxon>
        <taxon>Streptophyta</taxon>
        <taxon>Embryophyta</taxon>
        <taxon>Tracheophyta</taxon>
        <taxon>Spermatophyta</taxon>
        <taxon>Magnoliopsida</taxon>
        <taxon>eudicotyledons</taxon>
        <taxon>Gunneridae</taxon>
        <taxon>Pentapetalae</taxon>
        <taxon>asterids</taxon>
        <taxon>campanulids</taxon>
        <taxon>Asterales</taxon>
        <taxon>Asteraceae</taxon>
        <taxon>Asteroideae</taxon>
        <taxon>Anthemideae</taxon>
        <taxon>Anthemidinae</taxon>
        <taxon>Tanacetum</taxon>
    </lineage>
</organism>
<comment type="caution">
    <text evidence="1">The sequence shown here is derived from an EMBL/GenBank/DDBJ whole genome shotgun (WGS) entry which is preliminary data.</text>
</comment>
<accession>A0ABQ5ESU2</accession>
<dbReference type="EMBL" id="BQNB010016634">
    <property type="protein sequence ID" value="GJT53975.1"/>
    <property type="molecule type" value="Genomic_DNA"/>
</dbReference>
<name>A0ABQ5ESU2_9ASTR</name>
<protein>
    <submittedName>
        <fullName evidence="1">Uncharacterized protein</fullName>
    </submittedName>
</protein>
<keyword evidence="2" id="KW-1185">Reference proteome</keyword>
<proteinExistence type="predicted"/>
<sequence>NECFLEVGDNNEIREHVSIHRSSKPCDRTVPSVSIAEVPWTNERPLENRELNAIIGAWFTL</sequence>
<evidence type="ECO:0000313" key="2">
    <source>
        <dbReference type="Proteomes" id="UP001151760"/>
    </source>
</evidence>
<feature type="non-terminal residue" evidence="1">
    <location>
        <position position="1"/>
    </location>
</feature>
<reference evidence="1" key="2">
    <citation type="submission" date="2022-01" db="EMBL/GenBank/DDBJ databases">
        <authorList>
            <person name="Yamashiro T."/>
            <person name="Shiraishi A."/>
            <person name="Satake H."/>
            <person name="Nakayama K."/>
        </authorList>
    </citation>
    <scope>NUCLEOTIDE SEQUENCE</scope>
</reference>
<reference evidence="1" key="1">
    <citation type="journal article" date="2022" name="Int. J. Mol. Sci.">
        <title>Draft Genome of Tanacetum Coccineum: Genomic Comparison of Closely Related Tanacetum-Family Plants.</title>
        <authorList>
            <person name="Yamashiro T."/>
            <person name="Shiraishi A."/>
            <person name="Nakayama K."/>
            <person name="Satake H."/>
        </authorList>
    </citation>
    <scope>NUCLEOTIDE SEQUENCE</scope>
</reference>
<evidence type="ECO:0000313" key="1">
    <source>
        <dbReference type="EMBL" id="GJT53975.1"/>
    </source>
</evidence>
<dbReference type="Proteomes" id="UP001151760">
    <property type="component" value="Unassembled WGS sequence"/>
</dbReference>
<gene>
    <name evidence="1" type="ORF">Tco_0989029</name>
</gene>